<keyword evidence="1" id="KW-1133">Transmembrane helix</keyword>
<organism evidence="2 3">
    <name type="scientific">Bizionia saleffrena</name>
    <dbReference type="NCBI Taxonomy" id="291189"/>
    <lineage>
        <taxon>Bacteria</taxon>
        <taxon>Pseudomonadati</taxon>
        <taxon>Bacteroidota</taxon>
        <taxon>Flavobacteriia</taxon>
        <taxon>Flavobacteriales</taxon>
        <taxon>Flavobacteriaceae</taxon>
        <taxon>Bizionia</taxon>
    </lineage>
</organism>
<feature type="transmembrane region" description="Helical" evidence="1">
    <location>
        <begin position="31"/>
        <end position="53"/>
    </location>
</feature>
<dbReference type="EMBL" id="VSKM01000007">
    <property type="protein sequence ID" value="TYB74222.1"/>
    <property type="molecule type" value="Genomic_DNA"/>
</dbReference>
<gene>
    <name evidence="2" type="ORF">ES676_08560</name>
</gene>
<dbReference type="RefSeq" id="WP_148369906.1">
    <property type="nucleotide sequence ID" value="NZ_VSKM01000007.1"/>
</dbReference>
<dbReference type="AlphaFoldDB" id="A0A8H2LH22"/>
<evidence type="ECO:0000256" key="1">
    <source>
        <dbReference type="SAM" id="Phobius"/>
    </source>
</evidence>
<comment type="caution">
    <text evidence="2">The sequence shown here is derived from an EMBL/GenBank/DDBJ whole genome shotgun (WGS) entry which is preliminary data.</text>
</comment>
<dbReference type="Pfam" id="PF19665">
    <property type="entry name" value="DUF6168"/>
    <property type="match status" value="1"/>
</dbReference>
<accession>A0A8H2LH22</accession>
<proteinExistence type="predicted"/>
<keyword evidence="3" id="KW-1185">Reference proteome</keyword>
<keyword evidence="1" id="KW-0812">Transmembrane</keyword>
<feature type="transmembrane region" description="Helical" evidence="1">
    <location>
        <begin position="99"/>
        <end position="120"/>
    </location>
</feature>
<reference evidence="2 3" key="1">
    <citation type="submission" date="2019-08" db="EMBL/GenBank/DDBJ databases">
        <title>Genomes of Antarctic Bizionia species.</title>
        <authorList>
            <person name="Bowman J.P."/>
        </authorList>
    </citation>
    <scope>NUCLEOTIDE SEQUENCE [LARGE SCALE GENOMIC DNA]</scope>
    <source>
        <strain evidence="2 3">HFD</strain>
    </source>
</reference>
<dbReference type="InterPro" id="IPR046166">
    <property type="entry name" value="DUF6168"/>
</dbReference>
<feature type="transmembrane region" description="Helical" evidence="1">
    <location>
        <begin position="65"/>
        <end position="84"/>
    </location>
</feature>
<dbReference type="Proteomes" id="UP000323324">
    <property type="component" value="Unassembled WGS sequence"/>
</dbReference>
<keyword evidence="1" id="KW-0472">Membrane</keyword>
<name>A0A8H2LH22_9FLAO</name>
<evidence type="ECO:0000313" key="2">
    <source>
        <dbReference type="EMBL" id="TYB74222.1"/>
    </source>
</evidence>
<evidence type="ECO:0000313" key="3">
    <source>
        <dbReference type="Proteomes" id="UP000323324"/>
    </source>
</evidence>
<sequence length="123" mass="13717">MTKRILYFVLAIAALFALAFSLHSYLTTSELSFSLLKVYSFHAIASVLVYVAIELLATTLPNQAGYGYLMMMFFKIGIFVLMFQESVFSKESLSQPERIGLVVPLFLFLMAEAIGVGKLLNSK</sequence>
<protein>
    <submittedName>
        <fullName evidence="2">Uncharacterized protein</fullName>
    </submittedName>
</protein>